<protein>
    <submittedName>
        <fullName evidence="2">Uncharacterized protein</fullName>
    </submittedName>
</protein>
<feature type="chain" id="PRO_5011011379" evidence="1">
    <location>
        <begin position="30"/>
        <end position="167"/>
    </location>
</feature>
<evidence type="ECO:0000313" key="2">
    <source>
        <dbReference type="EMBL" id="ORZ36475.1"/>
    </source>
</evidence>
<keyword evidence="1" id="KW-0732">Signal</keyword>
<sequence>MSRARLNALLLALVSCILLLAAHAPSCEAGACGPNRYDKFAPLFGYDLPYRFDAGQSPASSMTDCQRKSLQAGYKVAVYKEGMCYFKKVPTRQDGFQGNLHNRFGSHGRSIGDYDIPGFDQYSSYDYPYGCHLFVSNGGMYHCKQFPEDPRTVLILNLTDCWDPDLS</sequence>
<accession>A0A1Y2HPE6</accession>
<name>A0A1Y2HPE6_9FUNG</name>
<proteinExistence type="predicted"/>
<dbReference type="AlphaFoldDB" id="A0A1Y2HPE6"/>
<evidence type="ECO:0000313" key="3">
    <source>
        <dbReference type="Proteomes" id="UP000193411"/>
    </source>
</evidence>
<feature type="signal peptide" evidence="1">
    <location>
        <begin position="1"/>
        <end position="29"/>
    </location>
</feature>
<comment type="caution">
    <text evidence="2">The sequence shown here is derived from an EMBL/GenBank/DDBJ whole genome shotgun (WGS) entry which is preliminary data.</text>
</comment>
<evidence type="ECO:0000256" key="1">
    <source>
        <dbReference type="SAM" id="SignalP"/>
    </source>
</evidence>
<dbReference type="Proteomes" id="UP000193411">
    <property type="component" value="Unassembled WGS sequence"/>
</dbReference>
<dbReference type="PROSITE" id="PS51257">
    <property type="entry name" value="PROKAR_LIPOPROTEIN"/>
    <property type="match status" value="1"/>
</dbReference>
<organism evidence="2 3">
    <name type="scientific">Catenaria anguillulae PL171</name>
    <dbReference type="NCBI Taxonomy" id="765915"/>
    <lineage>
        <taxon>Eukaryota</taxon>
        <taxon>Fungi</taxon>
        <taxon>Fungi incertae sedis</taxon>
        <taxon>Blastocladiomycota</taxon>
        <taxon>Blastocladiomycetes</taxon>
        <taxon>Blastocladiales</taxon>
        <taxon>Catenariaceae</taxon>
        <taxon>Catenaria</taxon>
    </lineage>
</organism>
<reference evidence="2 3" key="1">
    <citation type="submission" date="2016-07" db="EMBL/GenBank/DDBJ databases">
        <title>Pervasive Adenine N6-methylation of Active Genes in Fungi.</title>
        <authorList>
            <consortium name="DOE Joint Genome Institute"/>
            <person name="Mondo S.J."/>
            <person name="Dannebaum R.O."/>
            <person name="Kuo R.C."/>
            <person name="Labutti K."/>
            <person name="Haridas S."/>
            <person name="Kuo A."/>
            <person name="Salamov A."/>
            <person name="Ahrendt S.R."/>
            <person name="Lipzen A."/>
            <person name="Sullivan W."/>
            <person name="Andreopoulos W.B."/>
            <person name="Clum A."/>
            <person name="Lindquist E."/>
            <person name="Daum C."/>
            <person name="Ramamoorthy G.K."/>
            <person name="Gryganskyi A."/>
            <person name="Culley D."/>
            <person name="Magnuson J.K."/>
            <person name="James T.Y."/>
            <person name="O'Malley M.A."/>
            <person name="Stajich J.E."/>
            <person name="Spatafora J.W."/>
            <person name="Visel A."/>
            <person name="Grigoriev I.V."/>
        </authorList>
    </citation>
    <scope>NUCLEOTIDE SEQUENCE [LARGE SCALE GENOMIC DNA]</scope>
    <source>
        <strain evidence="2 3">PL171</strain>
    </source>
</reference>
<dbReference type="EMBL" id="MCFL01000017">
    <property type="protein sequence ID" value="ORZ36475.1"/>
    <property type="molecule type" value="Genomic_DNA"/>
</dbReference>
<keyword evidence="3" id="KW-1185">Reference proteome</keyword>
<gene>
    <name evidence="2" type="ORF">BCR44DRAFT_33101</name>
</gene>